<gene>
    <name evidence="1" type="ORF">O6P37_15640</name>
</gene>
<protein>
    <submittedName>
        <fullName evidence="1">Guanosine-3',5'-bis(Diphosphate) 3'-pyrophosphohydrolase</fullName>
    </submittedName>
</protein>
<sequence>MAVSALSDAALIAKADDIAGRAHLGQVDKIGRPYIAHPRRVAGCVGTPEAKAAALLHDVIEDSPVTADDLLAEGIPQSVVDCVVLLTRRDDVPEADYYRAIDAHPLARVVKLADLADNSDPARLAQLPEPTRSDLRAKYGRAYIALGEPELAAALNEKSPA</sequence>
<evidence type="ECO:0000313" key="1">
    <source>
        <dbReference type="EMBL" id="MCZ8380302.1"/>
    </source>
</evidence>
<accession>A0ABT4PUQ0</accession>
<dbReference type="RefSeq" id="WP_269894944.1">
    <property type="nucleotide sequence ID" value="NZ_JAPZPY010000006.1"/>
</dbReference>
<proteinExistence type="predicted"/>
<reference evidence="1" key="1">
    <citation type="submission" date="2022-12" db="EMBL/GenBank/DDBJ databases">
        <authorList>
            <person name="Deng Y."/>
            <person name="Zhang Y.-Q."/>
        </authorList>
    </citation>
    <scope>NUCLEOTIDE SEQUENCE</scope>
    <source>
        <strain evidence="1">CPCC 205372</strain>
    </source>
</reference>
<dbReference type="SUPFAM" id="SSF109604">
    <property type="entry name" value="HD-domain/PDEase-like"/>
    <property type="match status" value="1"/>
</dbReference>
<dbReference type="EMBL" id="JAPZPY010000006">
    <property type="protein sequence ID" value="MCZ8380302.1"/>
    <property type="molecule type" value="Genomic_DNA"/>
</dbReference>
<evidence type="ECO:0000313" key="2">
    <source>
        <dbReference type="Proteomes" id="UP001142153"/>
    </source>
</evidence>
<comment type="caution">
    <text evidence="1">The sequence shown here is derived from an EMBL/GenBank/DDBJ whole genome shotgun (WGS) entry which is preliminary data.</text>
</comment>
<dbReference type="Proteomes" id="UP001142153">
    <property type="component" value="Unassembled WGS sequence"/>
</dbReference>
<keyword evidence="2" id="KW-1185">Reference proteome</keyword>
<organism evidence="1 2">
    <name type="scientific">Mycobacterium hippophais</name>
    <dbReference type="NCBI Taxonomy" id="3016340"/>
    <lineage>
        <taxon>Bacteria</taxon>
        <taxon>Bacillati</taxon>
        <taxon>Actinomycetota</taxon>
        <taxon>Actinomycetes</taxon>
        <taxon>Mycobacteriales</taxon>
        <taxon>Mycobacteriaceae</taxon>
        <taxon>Mycobacterium</taxon>
    </lineage>
</organism>
<dbReference type="Gene3D" id="1.10.3210.10">
    <property type="entry name" value="Hypothetical protein af1432"/>
    <property type="match status" value="1"/>
</dbReference>
<name>A0ABT4PUQ0_9MYCO</name>